<evidence type="ECO:0000313" key="2">
    <source>
        <dbReference type="Proteomes" id="UP000507470"/>
    </source>
</evidence>
<dbReference type="OrthoDB" id="6183977at2759"/>
<gene>
    <name evidence="1" type="ORF">MCOR_39154</name>
</gene>
<evidence type="ECO:0000313" key="1">
    <source>
        <dbReference type="EMBL" id="CAC5405467.1"/>
    </source>
</evidence>
<keyword evidence="2" id="KW-1185">Reference proteome</keyword>
<organism evidence="1 2">
    <name type="scientific">Mytilus coruscus</name>
    <name type="common">Sea mussel</name>
    <dbReference type="NCBI Taxonomy" id="42192"/>
    <lineage>
        <taxon>Eukaryota</taxon>
        <taxon>Metazoa</taxon>
        <taxon>Spiralia</taxon>
        <taxon>Lophotrochozoa</taxon>
        <taxon>Mollusca</taxon>
        <taxon>Bivalvia</taxon>
        <taxon>Autobranchia</taxon>
        <taxon>Pteriomorphia</taxon>
        <taxon>Mytilida</taxon>
        <taxon>Mytiloidea</taxon>
        <taxon>Mytilidae</taxon>
        <taxon>Mytilinae</taxon>
        <taxon>Mytilus</taxon>
    </lineage>
</organism>
<dbReference type="AlphaFoldDB" id="A0A6J8DCV8"/>
<dbReference type="EMBL" id="CACVKT020007119">
    <property type="protein sequence ID" value="CAC5405467.1"/>
    <property type="molecule type" value="Genomic_DNA"/>
</dbReference>
<protein>
    <submittedName>
        <fullName evidence="1">Uncharacterized protein</fullName>
    </submittedName>
</protein>
<accession>A0A6J8DCV8</accession>
<sequence>MSGYKTLPSILPPKEVLQCQMKRLMENLGNDQIPKGNKGQPIEPLVSDNDTSVFRGVVRKRTKRIVLYNVRADKPYELVNGAVKSYAENKGVKITFSKLLKKRESRGYSTYIMRVNIAESDFEKVESNENFWPAGVYWREYIPYNSNFNNNNQTEQSWQ</sequence>
<name>A0A6J8DCV8_MYTCO</name>
<dbReference type="Proteomes" id="UP000507470">
    <property type="component" value="Unassembled WGS sequence"/>
</dbReference>
<reference evidence="1 2" key="1">
    <citation type="submission" date="2020-06" db="EMBL/GenBank/DDBJ databases">
        <authorList>
            <person name="Li R."/>
            <person name="Bekaert M."/>
        </authorList>
    </citation>
    <scope>NUCLEOTIDE SEQUENCE [LARGE SCALE GENOMIC DNA]</scope>
    <source>
        <strain evidence="2">wild</strain>
    </source>
</reference>
<proteinExistence type="predicted"/>